<reference evidence="3 4" key="1">
    <citation type="journal article" date="2019" name="Emerg. Microbes Infect.">
        <title>Comprehensive subspecies identification of 175 nontuberculous mycobacteria species based on 7547 genomic profiles.</title>
        <authorList>
            <person name="Matsumoto Y."/>
            <person name="Kinjo T."/>
            <person name="Motooka D."/>
            <person name="Nabeya D."/>
            <person name="Jung N."/>
            <person name="Uechi K."/>
            <person name="Horii T."/>
            <person name="Iida T."/>
            <person name="Fujita J."/>
            <person name="Nakamura S."/>
        </authorList>
    </citation>
    <scope>NUCLEOTIDE SEQUENCE [LARGE SCALE GENOMIC DNA]</scope>
    <source>
        <strain evidence="3 4">JCM 17322</strain>
    </source>
</reference>
<feature type="region of interest" description="Disordered" evidence="1">
    <location>
        <begin position="398"/>
        <end position="422"/>
    </location>
</feature>
<proteinExistence type="predicted"/>
<dbReference type="PANTHER" id="PTHR35004">
    <property type="entry name" value="TRANSPOSASE RV3428C-RELATED"/>
    <property type="match status" value="1"/>
</dbReference>
<dbReference type="AlphaFoldDB" id="A0A7I9Y3N0"/>
<dbReference type="GO" id="GO:0003676">
    <property type="term" value="F:nucleic acid binding"/>
    <property type="evidence" value="ECO:0007669"/>
    <property type="project" value="InterPro"/>
</dbReference>
<dbReference type="SUPFAM" id="SSF46689">
    <property type="entry name" value="Homeodomain-like"/>
    <property type="match status" value="1"/>
</dbReference>
<dbReference type="RefSeq" id="WP_163760282.1">
    <property type="nucleotide sequence ID" value="NZ_BLKW01000004.1"/>
</dbReference>
<dbReference type="PROSITE" id="PS50994">
    <property type="entry name" value="INTEGRASE"/>
    <property type="match status" value="1"/>
</dbReference>
<evidence type="ECO:0000313" key="3">
    <source>
        <dbReference type="EMBL" id="GFG76624.1"/>
    </source>
</evidence>
<comment type="caution">
    <text evidence="3">The sequence shown here is derived from an EMBL/GenBank/DDBJ whole genome shotgun (WGS) entry which is preliminary data.</text>
</comment>
<dbReference type="Pfam" id="PF13518">
    <property type="entry name" value="HTH_28"/>
    <property type="match status" value="1"/>
</dbReference>
<evidence type="ECO:0000256" key="1">
    <source>
        <dbReference type="SAM" id="MobiDB-lite"/>
    </source>
</evidence>
<dbReference type="InterPro" id="IPR001584">
    <property type="entry name" value="Integrase_cat-core"/>
</dbReference>
<dbReference type="SUPFAM" id="SSF53098">
    <property type="entry name" value="Ribonuclease H-like"/>
    <property type="match status" value="1"/>
</dbReference>
<dbReference type="Pfam" id="PF00665">
    <property type="entry name" value="rve"/>
    <property type="match status" value="1"/>
</dbReference>
<dbReference type="GO" id="GO:0015074">
    <property type="term" value="P:DNA integration"/>
    <property type="evidence" value="ECO:0007669"/>
    <property type="project" value="InterPro"/>
</dbReference>
<dbReference type="InterPro" id="IPR009057">
    <property type="entry name" value="Homeodomain-like_sf"/>
</dbReference>
<protein>
    <submittedName>
        <fullName evidence="3">Transposase</fullName>
    </submittedName>
</protein>
<dbReference type="InterPro" id="IPR036397">
    <property type="entry name" value="RNaseH_sf"/>
</dbReference>
<gene>
    <name evidence="3" type="ORF">MBOT_39890</name>
</gene>
<keyword evidence="4" id="KW-1185">Reference proteome</keyword>
<dbReference type="Pfam" id="PF09299">
    <property type="entry name" value="Mu-transpos_C"/>
    <property type="match status" value="1"/>
</dbReference>
<evidence type="ECO:0000259" key="2">
    <source>
        <dbReference type="PROSITE" id="PS50994"/>
    </source>
</evidence>
<name>A0A7I9Y3N0_9MYCO</name>
<accession>A0A7I9Y3N0</accession>
<dbReference type="InterPro" id="IPR055247">
    <property type="entry name" value="InsJ-like_HTH"/>
</dbReference>
<dbReference type="Proteomes" id="UP000465361">
    <property type="component" value="Unassembled WGS sequence"/>
</dbReference>
<dbReference type="Gene3D" id="3.30.420.10">
    <property type="entry name" value="Ribonuclease H-like superfamily/Ribonuclease H"/>
    <property type="match status" value="1"/>
</dbReference>
<dbReference type="InterPro" id="IPR015378">
    <property type="entry name" value="Transposase-like_Mu_C"/>
</dbReference>
<evidence type="ECO:0000313" key="4">
    <source>
        <dbReference type="Proteomes" id="UP000465361"/>
    </source>
</evidence>
<dbReference type="InterPro" id="IPR012337">
    <property type="entry name" value="RNaseH-like_sf"/>
</dbReference>
<feature type="domain" description="Integrase catalytic" evidence="2">
    <location>
        <begin position="156"/>
        <end position="326"/>
    </location>
</feature>
<dbReference type="PANTHER" id="PTHR35004:SF6">
    <property type="entry name" value="TRANSPOSASE"/>
    <property type="match status" value="1"/>
</dbReference>
<sequence length="468" mass="52223">MVGDDEAKVRAERARAIGLFRYQLIREAADAAHSAKERGKMVRELASREHTDPFGRRVRISRQSIDRWIRAWRGGGFDALVPNPRQCTPRTPAEVLELAVALWRENPDRTAAAIQRILRTQLGWAPDERTLQRNFHRLGLISAAAGGSAPVFGRFEAEHPNDLWTGDALHGIRIQTRKTYLFAFLDDHSRLLPGYRWGHAEDTVRLAAALRPALSSRGVPKAIYVDRGSAFVDAWLLRACAKLGVRLVHSAPYRPEGRGKIERLFRTVRDQFLVEITGEPDVVGRHYVTDLAELNRHFAAWVETVYHRQVHSETGQTPLDRWCAGDPVALPAPETLAEAFLWEEHRRVTKTATVSLHGNSYEVDASLVGRKVELVFDPFDLTRIEVRLTGVPMGLAIPHHIGRHSHPKAKPETPTAPPKPSGIDYAQLIETAHAAELARGVNYAALTTATGQIPGQLDLLTGKEAQTR</sequence>
<organism evidence="3 4">
    <name type="scientific">Mycobacterium botniense</name>
    <dbReference type="NCBI Taxonomy" id="84962"/>
    <lineage>
        <taxon>Bacteria</taxon>
        <taxon>Bacillati</taxon>
        <taxon>Actinomycetota</taxon>
        <taxon>Actinomycetes</taxon>
        <taxon>Mycobacteriales</taxon>
        <taxon>Mycobacteriaceae</taxon>
        <taxon>Mycobacterium</taxon>
    </lineage>
</organism>
<dbReference type="EMBL" id="BLKW01000004">
    <property type="protein sequence ID" value="GFG76624.1"/>
    <property type="molecule type" value="Genomic_DNA"/>
</dbReference>